<evidence type="ECO:0000313" key="1">
    <source>
        <dbReference type="EMBL" id="KAJ7410848.1"/>
    </source>
</evidence>
<proteinExistence type="predicted"/>
<comment type="caution">
    <text evidence="1">The sequence shown here is derived from an EMBL/GenBank/DDBJ whole genome shotgun (WGS) entry which is preliminary data.</text>
</comment>
<keyword evidence="2" id="KW-1185">Reference proteome</keyword>
<name>A0ABQ9D2Y1_9PASS</name>
<sequence>MCAAFWKYESDREATEKGTLDVWVLYVIVFSDAKVPSSSLPKLCVLPHFQNCVYSFSDCLNDGRTWTLFLNCPESGDEWSYIQLVTGHKCVPQGSVLGSVLFDIFISELDEGNEGTLSDFADDTKLGRSVDLLEGVKALQSDSGQFGLMDWGQRLAMGLESVSGISLRQQKYGTQESLILKRVEDKFLKGAWRNEMLSFP</sequence>
<reference evidence="1" key="1">
    <citation type="submission" date="2019-10" db="EMBL/GenBank/DDBJ databases">
        <authorList>
            <person name="Soares A.E.R."/>
            <person name="Aleixo A."/>
            <person name="Schneider P."/>
            <person name="Miyaki C.Y."/>
            <person name="Schneider M.P."/>
            <person name="Mello C."/>
            <person name="Vasconcelos A.T.R."/>
        </authorList>
    </citation>
    <scope>NUCLEOTIDE SEQUENCE</scope>
    <source>
        <tissue evidence="1">Muscle</tissue>
    </source>
</reference>
<organism evidence="1 2">
    <name type="scientific">Willisornis vidua</name>
    <name type="common">Xingu scale-backed antbird</name>
    <dbReference type="NCBI Taxonomy" id="1566151"/>
    <lineage>
        <taxon>Eukaryota</taxon>
        <taxon>Metazoa</taxon>
        <taxon>Chordata</taxon>
        <taxon>Craniata</taxon>
        <taxon>Vertebrata</taxon>
        <taxon>Euteleostomi</taxon>
        <taxon>Archelosauria</taxon>
        <taxon>Archosauria</taxon>
        <taxon>Dinosauria</taxon>
        <taxon>Saurischia</taxon>
        <taxon>Theropoda</taxon>
        <taxon>Coelurosauria</taxon>
        <taxon>Aves</taxon>
        <taxon>Neognathae</taxon>
        <taxon>Neoaves</taxon>
        <taxon>Telluraves</taxon>
        <taxon>Australaves</taxon>
        <taxon>Passeriformes</taxon>
        <taxon>Thamnophilidae</taxon>
        <taxon>Willisornis</taxon>
    </lineage>
</organism>
<dbReference type="EMBL" id="WHWB01034380">
    <property type="protein sequence ID" value="KAJ7410848.1"/>
    <property type="molecule type" value="Genomic_DNA"/>
</dbReference>
<protein>
    <submittedName>
        <fullName evidence="1">Uncharacterized protein</fullName>
    </submittedName>
</protein>
<evidence type="ECO:0000313" key="2">
    <source>
        <dbReference type="Proteomes" id="UP001145742"/>
    </source>
</evidence>
<gene>
    <name evidence="1" type="ORF">WISP_105899</name>
</gene>
<accession>A0ABQ9D2Y1</accession>
<dbReference type="Proteomes" id="UP001145742">
    <property type="component" value="Unassembled WGS sequence"/>
</dbReference>